<name>A0A2U3Q736_9BRAD</name>
<reference evidence="7 8" key="1">
    <citation type="submission" date="2018-03" db="EMBL/GenBank/DDBJ databases">
        <authorList>
            <person name="Gully D."/>
        </authorList>
    </citation>
    <scope>NUCLEOTIDE SEQUENCE [LARGE SCALE GENOMIC DNA]</scope>
    <source>
        <strain evidence="7">ORS3257</strain>
    </source>
</reference>
<evidence type="ECO:0000313" key="7">
    <source>
        <dbReference type="EMBL" id="SPP97255.1"/>
    </source>
</evidence>
<dbReference type="PANTHER" id="PTHR30349:SF41">
    <property type="entry name" value="INTEGRASE_RECOMBINASE PROTEIN MJ0367-RELATED"/>
    <property type="match status" value="1"/>
</dbReference>
<comment type="similarity">
    <text evidence="1">Belongs to the 'phage' integrase family.</text>
</comment>
<dbReference type="GO" id="GO:0006310">
    <property type="term" value="P:DNA recombination"/>
    <property type="evidence" value="ECO:0007669"/>
    <property type="project" value="UniProtKB-KW"/>
</dbReference>
<keyword evidence="2" id="KW-0229">DNA integration</keyword>
<dbReference type="KEGG" id="bvz:BRAD3257_6359"/>
<evidence type="ECO:0000313" key="8">
    <source>
        <dbReference type="Proteomes" id="UP000246085"/>
    </source>
</evidence>
<evidence type="ECO:0000256" key="2">
    <source>
        <dbReference type="ARBA" id="ARBA00022908"/>
    </source>
</evidence>
<feature type="domain" description="Tyr recombinase" evidence="6">
    <location>
        <begin position="408"/>
        <end position="621"/>
    </location>
</feature>
<organism evidence="7 8">
    <name type="scientific">Bradyrhizobium vignae</name>
    <dbReference type="NCBI Taxonomy" id="1549949"/>
    <lineage>
        <taxon>Bacteria</taxon>
        <taxon>Pseudomonadati</taxon>
        <taxon>Pseudomonadota</taxon>
        <taxon>Alphaproteobacteria</taxon>
        <taxon>Hyphomicrobiales</taxon>
        <taxon>Nitrobacteraceae</taxon>
        <taxon>Bradyrhizobium</taxon>
    </lineage>
</organism>
<dbReference type="InterPro" id="IPR002104">
    <property type="entry name" value="Integrase_catalytic"/>
</dbReference>
<dbReference type="Gene3D" id="1.10.443.10">
    <property type="entry name" value="Intergrase catalytic core"/>
    <property type="match status" value="1"/>
</dbReference>
<dbReference type="PANTHER" id="PTHR30349">
    <property type="entry name" value="PHAGE INTEGRASE-RELATED"/>
    <property type="match status" value="1"/>
</dbReference>
<sequence length="665" mass="75025">MAFHIFRREAVYYWRRRTPRALAIRFGRPHLSMSLRTTSRLAARRLATQLNLTLDDIAMFADGADPHLTRSQIETMLHAVVDRHLAKLDRVALAAKSGPGFDVAQAKAYDKRAYWAYALLDAQGVTAVVRDEDRERMAADGLSELDIEAVQDHLAMLRVNELVPTKHYILRGMIEGVAAKPTAMNLAVAQGTYLRGMKLALAQSDRRYGGARIEDDGLVDRMMLAESDPPTPASSIVNRSVDRPADPPKVDAPTIPQFIPMADFAQFADRVVQQNDADEHWDEKTQQQAKSIANLFVKFMVQDQRILDLGLLRQQHVGKFVDFLRFDIYKHYGKSTRDEQLTIEQLREKGRSVVQAKRGIGGGTLNRHATFLGQIFDHAIARGVKSLESIDLTKLRAKSRSKNKRARDERRKLPIDSAKAIFQTPPFINCAGWDDLGKWGEQGGALIFHCALYFVPILIYYSGARREELCGAMVDDIIFDREGCIPYIHIGANEQRRIKNAQSKRNIPLHPELIRLGFLDYVSKIKALGYKLLFPDLYSPSTRSPLGNRFYKLFKPILTAAKITEEGLGAHAVRHLFGAQLKKKLLSKEDRADLLGHGGDSETSERYCEPHELDTLFEFIMKLDVVTDHLEPQAVNLIPWVESMQVAPFSQPSRAKKPLVRARGS</sequence>
<evidence type="ECO:0000256" key="3">
    <source>
        <dbReference type="ARBA" id="ARBA00023125"/>
    </source>
</evidence>
<protein>
    <submittedName>
        <fullName evidence="7">Integrase family protein</fullName>
    </submittedName>
</protein>
<evidence type="ECO:0000256" key="4">
    <source>
        <dbReference type="ARBA" id="ARBA00023172"/>
    </source>
</evidence>
<evidence type="ECO:0000256" key="5">
    <source>
        <dbReference type="SAM" id="MobiDB-lite"/>
    </source>
</evidence>
<dbReference type="InterPro" id="IPR046668">
    <property type="entry name" value="DUF6538"/>
</dbReference>
<dbReference type="SUPFAM" id="SSF56349">
    <property type="entry name" value="DNA breaking-rejoining enzymes"/>
    <property type="match status" value="1"/>
</dbReference>
<dbReference type="InterPro" id="IPR050090">
    <property type="entry name" value="Tyrosine_recombinase_XerCD"/>
</dbReference>
<gene>
    <name evidence="7" type="ORF">BRAD3257_6359</name>
</gene>
<dbReference type="Pfam" id="PF00589">
    <property type="entry name" value="Phage_integrase"/>
    <property type="match status" value="1"/>
</dbReference>
<evidence type="ECO:0000256" key="1">
    <source>
        <dbReference type="ARBA" id="ARBA00008857"/>
    </source>
</evidence>
<keyword evidence="3" id="KW-0238">DNA-binding</keyword>
<dbReference type="InterPro" id="IPR013762">
    <property type="entry name" value="Integrase-like_cat_sf"/>
</dbReference>
<dbReference type="Pfam" id="PF20172">
    <property type="entry name" value="DUF6538"/>
    <property type="match status" value="1"/>
</dbReference>
<dbReference type="GO" id="GO:0003677">
    <property type="term" value="F:DNA binding"/>
    <property type="evidence" value="ECO:0007669"/>
    <property type="project" value="UniProtKB-KW"/>
</dbReference>
<accession>A0A2U3Q736</accession>
<dbReference type="InterPro" id="IPR011010">
    <property type="entry name" value="DNA_brk_join_enz"/>
</dbReference>
<feature type="region of interest" description="Disordered" evidence="5">
    <location>
        <begin position="228"/>
        <end position="248"/>
    </location>
</feature>
<dbReference type="AlphaFoldDB" id="A0A2U3Q736"/>
<keyword evidence="4" id="KW-0233">DNA recombination</keyword>
<dbReference type="EMBL" id="LS398110">
    <property type="protein sequence ID" value="SPP97255.1"/>
    <property type="molecule type" value="Genomic_DNA"/>
</dbReference>
<evidence type="ECO:0000259" key="6">
    <source>
        <dbReference type="PROSITE" id="PS51898"/>
    </source>
</evidence>
<dbReference type="RefSeq" id="WP_122404666.1">
    <property type="nucleotide sequence ID" value="NZ_LS398110.1"/>
</dbReference>
<dbReference type="GO" id="GO:0015074">
    <property type="term" value="P:DNA integration"/>
    <property type="evidence" value="ECO:0007669"/>
    <property type="project" value="UniProtKB-KW"/>
</dbReference>
<dbReference type="PROSITE" id="PS51898">
    <property type="entry name" value="TYR_RECOMBINASE"/>
    <property type="match status" value="1"/>
</dbReference>
<proteinExistence type="inferred from homology"/>
<dbReference type="Proteomes" id="UP000246085">
    <property type="component" value="Chromosome BRAD3257"/>
</dbReference>